<reference evidence="2 3" key="1">
    <citation type="submission" date="2024-11" db="EMBL/GenBank/DDBJ databases">
        <title>A near-complete genome assembly of Cinchona calisaya.</title>
        <authorList>
            <person name="Lian D.C."/>
            <person name="Zhao X.W."/>
            <person name="Wei L."/>
        </authorList>
    </citation>
    <scope>NUCLEOTIDE SEQUENCE [LARGE SCALE GENOMIC DNA]</scope>
    <source>
        <tissue evidence="2">Nenye</tissue>
    </source>
</reference>
<proteinExistence type="predicted"/>
<name>A0ABD3B139_9GENT</name>
<protein>
    <submittedName>
        <fullName evidence="2">Uncharacterized protein</fullName>
    </submittedName>
</protein>
<keyword evidence="3" id="KW-1185">Reference proteome</keyword>
<accession>A0ABD3B139</accession>
<sequence length="216" mass="24162">MRSNHPRREPFEHGLLPISKLIFSQMGPRHWLQLRISFCPFLPFPNLQLTGSTQFPFLKPSRSHLTMPASSSTPSPLFFTMSYKRLLPKGHRESAAIDDVWPSTSNFNGFLSVLLPLQVGFQLNFQLMFVNFVLVLVRGCWAGDDKGRLWGEREAVKEGIYGEQERREEVEGNGERLVVGIWGEKKRKGAERGGRDGEGVMAGDSGDGEGLVGVGM</sequence>
<dbReference type="EMBL" id="JBJUIK010000001">
    <property type="protein sequence ID" value="KAL3537240.1"/>
    <property type="molecule type" value="Genomic_DNA"/>
</dbReference>
<evidence type="ECO:0000313" key="3">
    <source>
        <dbReference type="Proteomes" id="UP001630127"/>
    </source>
</evidence>
<dbReference type="PANTHER" id="PTHR16052">
    <property type="entry name" value="TBCC DOMAIN-CONTAINING PROTEIN 1"/>
    <property type="match status" value="1"/>
</dbReference>
<dbReference type="InterPro" id="IPR039589">
    <property type="entry name" value="TBCC1"/>
</dbReference>
<comment type="caution">
    <text evidence="2">The sequence shown here is derived from an EMBL/GenBank/DDBJ whole genome shotgun (WGS) entry which is preliminary data.</text>
</comment>
<feature type="region of interest" description="Disordered" evidence="1">
    <location>
        <begin position="186"/>
        <end position="216"/>
    </location>
</feature>
<evidence type="ECO:0000313" key="2">
    <source>
        <dbReference type="EMBL" id="KAL3537240.1"/>
    </source>
</evidence>
<gene>
    <name evidence="2" type="ORF">ACH5RR_000606</name>
</gene>
<dbReference type="PANTHER" id="PTHR16052:SF0">
    <property type="entry name" value="TBCC DOMAIN-CONTAINING PROTEIN 1"/>
    <property type="match status" value="1"/>
</dbReference>
<evidence type="ECO:0000256" key="1">
    <source>
        <dbReference type="SAM" id="MobiDB-lite"/>
    </source>
</evidence>
<dbReference type="AlphaFoldDB" id="A0ABD3B139"/>
<organism evidence="2 3">
    <name type="scientific">Cinchona calisaya</name>
    <dbReference type="NCBI Taxonomy" id="153742"/>
    <lineage>
        <taxon>Eukaryota</taxon>
        <taxon>Viridiplantae</taxon>
        <taxon>Streptophyta</taxon>
        <taxon>Embryophyta</taxon>
        <taxon>Tracheophyta</taxon>
        <taxon>Spermatophyta</taxon>
        <taxon>Magnoliopsida</taxon>
        <taxon>eudicotyledons</taxon>
        <taxon>Gunneridae</taxon>
        <taxon>Pentapetalae</taxon>
        <taxon>asterids</taxon>
        <taxon>lamiids</taxon>
        <taxon>Gentianales</taxon>
        <taxon>Rubiaceae</taxon>
        <taxon>Cinchonoideae</taxon>
        <taxon>Cinchoneae</taxon>
        <taxon>Cinchona</taxon>
    </lineage>
</organism>
<dbReference type="Proteomes" id="UP001630127">
    <property type="component" value="Unassembled WGS sequence"/>
</dbReference>